<dbReference type="GO" id="GO:0006284">
    <property type="term" value="P:base-excision repair"/>
    <property type="evidence" value="ECO:0007669"/>
    <property type="project" value="InterPro"/>
</dbReference>
<keyword evidence="5" id="KW-0378">Hydrolase</keyword>
<evidence type="ECO:0000259" key="10">
    <source>
        <dbReference type="SMART" id="SM00478"/>
    </source>
</evidence>
<dbReference type="InterPro" id="IPR011257">
    <property type="entry name" value="DNA_glycosylase"/>
</dbReference>
<evidence type="ECO:0000256" key="2">
    <source>
        <dbReference type="ARBA" id="ARBA00008343"/>
    </source>
</evidence>
<evidence type="ECO:0000256" key="1">
    <source>
        <dbReference type="ARBA" id="ARBA00001966"/>
    </source>
</evidence>
<dbReference type="PANTHER" id="PTHR42944:SF1">
    <property type="entry name" value="ADENINE DNA GLYCOSYLASE"/>
    <property type="match status" value="1"/>
</dbReference>
<evidence type="ECO:0000256" key="9">
    <source>
        <dbReference type="ARBA" id="ARBA00023295"/>
    </source>
</evidence>
<organism evidence="11 12">
    <name type="scientific">Clostridium fermenticellae</name>
    <dbReference type="NCBI Taxonomy" id="2068654"/>
    <lineage>
        <taxon>Bacteria</taxon>
        <taxon>Bacillati</taxon>
        <taxon>Bacillota</taxon>
        <taxon>Clostridia</taxon>
        <taxon>Eubacteriales</taxon>
        <taxon>Clostridiaceae</taxon>
        <taxon>Clostridium</taxon>
    </lineage>
</organism>
<reference evidence="11 12" key="1">
    <citation type="journal article" date="2019" name="Int. J. Syst. Evol. Microbiol.">
        <title>Clostridium fermenticellae sp. nov., isolated from the mud in a fermentation cellar for the production of the Chinese liquor, baijiu.</title>
        <authorList>
            <person name="Xu P.X."/>
            <person name="Chai L.J."/>
            <person name="Qiu T."/>
            <person name="Zhang X.J."/>
            <person name="Lu Z.M."/>
            <person name="Xiao C."/>
            <person name="Wang S.T."/>
            <person name="Shen C.H."/>
            <person name="Shi J.S."/>
            <person name="Xu Z.H."/>
        </authorList>
    </citation>
    <scope>NUCLEOTIDE SEQUENCE [LARGE SCALE GENOMIC DNA]</scope>
    <source>
        <strain evidence="11 12">JN500901</strain>
    </source>
</reference>
<keyword evidence="6" id="KW-0408">Iron</keyword>
<dbReference type="GO" id="GO:0032357">
    <property type="term" value="F:oxidized purine DNA binding"/>
    <property type="evidence" value="ECO:0007669"/>
    <property type="project" value="TreeGrafter"/>
</dbReference>
<evidence type="ECO:0000256" key="6">
    <source>
        <dbReference type="ARBA" id="ARBA00023004"/>
    </source>
</evidence>
<comment type="similarity">
    <text evidence="2">Belongs to the Nth/MutY family.</text>
</comment>
<dbReference type="InterPro" id="IPR003265">
    <property type="entry name" value="HhH-GPD_domain"/>
</dbReference>
<keyword evidence="9" id="KW-0326">Glycosidase</keyword>
<evidence type="ECO:0000256" key="7">
    <source>
        <dbReference type="ARBA" id="ARBA00023014"/>
    </source>
</evidence>
<dbReference type="RefSeq" id="WP_119970081.1">
    <property type="nucleotide sequence ID" value="NZ_CP032416.1"/>
</dbReference>
<dbReference type="GO" id="GO:0035485">
    <property type="term" value="F:adenine/guanine mispair binding"/>
    <property type="evidence" value="ECO:0007669"/>
    <property type="project" value="TreeGrafter"/>
</dbReference>
<sequence length="222" mass="26165">MKEYVFNIYETIDMFKYLIYEWWHSNERKFPWRKTNNSYFILVSEMMLQRTKAEQVEDVYKRFIEVYPDIYSLAKSKPQQVNCIVKSLGLKDRYKVFINAASFIIHNYNGKIPDTRDDLLCIPGVGEYVSGMVMNCAFKKREYVVDTNIARIFNRILDLNLKGEIRRKKEIIEYSSAYFDTENSRQYAYAILDFAAAICKSINPLCGICPVNKYGICRFAIS</sequence>
<dbReference type="PANTHER" id="PTHR42944">
    <property type="entry name" value="ADENINE DNA GLYCOSYLASE"/>
    <property type="match status" value="1"/>
</dbReference>
<proteinExistence type="inferred from homology"/>
<keyword evidence="4" id="KW-0227">DNA damage</keyword>
<dbReference type="SUPFAM" id="SSF48150">
    <property type="entry name" value="DNA-glycosylase"/>
    <property type="match status" value="1"/>
</dbReference>
<keyword evidence="7" id="KW-0411">Iron-sulfur</keyword>
<dbReference type="REBASE" id="274550">
    <property type="entry name" value="V.Csp901ORF1955P"/>
</dbReference>
<evidence type="ECO:0000313" key="12">
    <source>
        <dbReference type="Proteomes" id="UP000266301"/>
    </source>
</evidence>
<name>A0A386H112_9CLOT</name>
<dbReference type="GO" id="GO:0051536">
    <property type="term" value="F:iron-sulfur cluster binding"/>
    <property type="evidence" value="ECO:0007669"/>
    <property type="project" value="UniProtKB-KW"/>
</dbReference>
<evidence type="ECO:0000256" key="4">
    <source>
        <dbReference type="ARBA" id="ARBA00022763"/>
    </source>
</evidence>
<dbReference type="Gene3D" id="1.10.340.30">
    <property type="entry name" value="Hypothetical protein, domain 2"/>
    <property type="match status" value="1"/>
</dbReference>
<dbReference type="EMBL" id="CP032416">
    <property type="protein sequence ID" value="AYD39372.1"/>
    <property type="molecule type" value="Genomic_DNA"/>
</dbReference>
<protein>
    <submittedName>
        <fullName evidence="11">DNA glycosylase</fullName>
    </submittedName>
</protein>
<dbReference type="InterPro" id="IPR044298">
    <property type="entry name" value="MIG/MutY"/>
</dbReference>
<evidence type="ECO:0000256" key="5">
    <source>
        <dbReference type="ARBA" id="ARBA00022801"/>
    </source>
</evidence>
<evidence type="ECO:0000313" key="11">
    <source>
        <dbReference type="EMBL" id="AYD39372.1"/>
    </source>
</evidence>
<dbReference type="Gene3D" id="1.10.1670.10">
    <property type="entry name" value="Helix-hairpin-Helix base-excision DNA repair enzymes (C-terminal)"/>
    <property type="match status" value="1"/>
</dbReference>
<keyword evidence="12" id="KW-1185">Reference proteome</keyword>
<feature type="domain" description="HhH-GPD" evidence="10">
    <location>
        <begin position="47"/>
        <end position="197"/>
    </location>
</feature>
<comment type="cofactor">
    <cofactor evidence="1">
        <name>[4Fe-4S] cluster</name>
        <dbReference type="ChEBI" id="CHEBI:49883"/>
    </cofactor>
</comment>
<dbReference type="AlphaFoldDB" id="A0A386H112"/>
<gene>
    <name evidence="11" type="ORF">D4Z93_01965</name>
</gene>
<dbReference type="GO" id="GO:0034039">
    <property type="term" value="F:8-oxo-7,8-dihydroguanine DNA N-glycosylase activity"/>
    <property type="evidence" value="ECO:0007669"/>
    <property type="project" value="TreeGrafter"/>
</dbReference>
<keyword evidence="8" id="KW-0234">DNA repair</keyword>
<accession>A0A386H112</accession>
<dbReference type="OrthoDB" id="9802365at2"/>
<evidence type="ECO:0000256" key="3">
    <source>
        <dbReference type="ARBA" id="ARBA00022723"/>
    </source>
</evidence>
<dbReference type="GO" id="GO:0000701">
    <property type="term" value="F:purine-specific mismatch base pair DNA N-glycosylase activity"/>
    <property type="evidence" value="ECO:0007669"/>
    <property type="project" value="TreeGrafter"/>
</dbReference>
<dbReference type="SMART" id="SM00478">
    <property type="entry name" value="ENDO3c"/>
    <property type="match status" value="1"/>
</dbReference>
<dbReference type="CDD" id="cd00056">
    <property type="entry name" value="ENDO3c"/>
    <property type="match status" value="1"/>
</dbReference>
<dbReference type="KEGG" id="cfer:D4Z93_01965"/>
<evidence type="ECO:0000256" key="8">
    <source>
        <dbReference type="ARBA" id="ARBA00023204"/>
    </source>
</evidence>
<dbReference type="GO" id="GO:0006298">
    <property type="term" value="P:mismatch repair"/>
    <property type="evidence" value="ECO:0007669"/>
    <property type="project" value="TreeGrafter"/>
</dbReference>
<dbReference type="Pfam" id="PF00730">
    <property type="entry name" value="HhH-GPD"/>
    <property type="match status" value="1"/>
</dbReference>
<keyword evidence="3" id="KW-0479">Metal-binding</keyword>
<dbReference type="InterPro" id="IPR023170">
    <property type="entry name" value="HhH_base_excis_C"/>
</dbReference>
<dbReference type="GO" id="GO:0046872">
    <property type="term" value="F:metal ion binding"/>
    <property type="evidence" value="ECO:0007669"/>
    <property type="project" value="UniProtKB-KW"/>
</dbReference>
<dbReference type="Proteomes" id="UP000266301">
    <property type="component" value="Chromosome"/>
</dbReference>